<evidence type="ECO:0000256" key="1">
    <source>
        <dbReference type="SAM" id="MobiDB-lite"/>
    </source>
</evidence>
<dbReference type="GO" id="GO:0050780">
    <property type="term" value="F:dopamine receptor binding"/>
    <property type="evidence" value="ECO:0007669"/>
    <property type="project" value="TreeGrafter"/>
</dbReference>
<dbReference type="Proteomes" id="UP000824540">
    <property type="component" value="Unassembled WGS sequence"/>
</dbReference>
<proteinExistence type="predicted"/>
<evidence type="ECO:0000313" key="5">
    <source>
        <dbReference type="Proteomes" id="UP000824540"/>
    </source>
</evidence>
<dbReference type="PROSITE" id="PS50076">
    <property type="entry name" value="DNAJ_2"/>
    <property type="match status" value="1"/>
</dbReference>
<keyword evidence="2" id="KW-0812">Transmembrane</keyword>
<comment type="caution">
    <text evidence="4">The sequence shown here is derived from an EMBL/GenBank/DDBJ whole genome shotgun (WGS) entry which is preliminary data.</text>
</comment>
<dbReference type="SUPFAM" id="SSF46565">
    <property type="entry name" value="Chaperone J-domain"/>
    <property type="match status" value="1"/>
</dbReference>
<sequence length="759" mass="82364">MDKPGSAGRETQRTPGPQGYSCGGSSVGNGVCHGPSLQSVLDPAPPLKTGEDAEVGDRRQTSSDVKVETCGAFIEGWQGEEEKEEKEGEELLHGREEPGEGEAQLSVKELLDIGLRKTVKEPYLDPPSMCSGSGSASSGALGHEEGEEGGAWQSAWDDLEPPSSCPGDPSLQEDEGGSGHEGDGSGNGNKDLGQDELEGLDRADEEEEGDDEDREGRNDEGRDSRTGGDLGPRRPGGGKRGRGRVGAGEPLSTGGRHKQARRRNHHHHHQGRSRGAVGSRVAIACRELLTESVRPWCMSCLRMVVELIVLVAHRCGEAVEAGGMTLYDSGSSLLRKATDLPMLKAEARGLLGRAWRLGADLADRAKRTAKFCWGVGACCLGLLCSVLLLSLVWARGLLRRLSGERGQRWWASFRDSRIWKGMSAILEKVSAVFGRGSRQASPCSVGRGNPGEELQRLLELAQIPEDQLDPFAVLGVEASASDTELKKAYRQLAVQVHPDKNKHPRAGEAFKVLRAAWDVVSNPETRREYELKRMAETELSRSMNEFLIKLQDDLKEAMNTMMCTKCEGKHKRFEMERDPSEARFCAECNKRHGAEEGDFWAESSMLGLRITYFAFMDGKVYDITEWAGCQRIGISPDTHRVPYHISFGSKNSSTATRHRTPSDPSPGPSSPADLQDFFNRIFQGGAPNGMATNGGFFPSGAPPHHPPGAGPGPGGPFPTSPPHTGFFAPGGQRADPGETRTEAGKPPRRRKKVRKPFQR</sequence>
<name>A0A8T2PQ19_9TELE</name>
<feature type="compositionally biased region" description="Basic and acidic residues" evidence="1">
    <location>
        <begin position="49"/>
        <end position="67"/>
    </location>
</feature>
<keyword evidence="5" id="KW-1185">Reference proteome</keyword>
<keyword evidence="2" id="KW-1133">Transmembrane helix</keyword>
<evidence type="ECO:0000313" key="4">
    <source>
        <dbReference type="EMBL" id="KAG9353455.1"/>
    </source>
</evidence>
<dbReference type="OrthoDB" id="1507364at2759"/>
<dbReference type="EMBL" id="JAFBMS010000004">
    <property type="protein sequence ID" value="KAG9353455.1"/>
    <property type="molecule type" value="Genomic_DNA"/>
</dbReference>
<dbReference type="Gene3D" id="1.10.287.110">
    <property type="entry name" value="DnaJ domain"/>
    <property type="match status" value="1"/>
</dbReference>
<dbReference type="PRINTS" id="PR00625">
    <property type="entry name" value="JDOMAIN"/>
</dbReference>
<organism evidence="4 5">
    <name type="scientific">Albula glossodonta</name>
    <name type="common">roundjaw bonefish</name>
    <dbReference type="NCBI Taxonomy" id="121402"/>
    <lineage>
        <taxon>Eukaryota</taxon>
        <taxon>Metazoa</taxon>
        <taxon>Chordata</taxon>
        <taxon>Craniata</taxon>
        <taxon>Vertebrata</taxon>
        <taxon>Euteleostomi</taxon>
        <taxon>Actinopterygii</taxon>
        <taxon>Neopterygii</taxon>
        <taxon>Teleostei</taxon>
        <taxon>Albuliformes</taxon>
        <taxon>Albulidae</taxon>
        <taxon>Albula</taxon>
    </lineage>
</organism>
<feature type="compositionally biased region" description="Basic and acidic residues" evidence="1">
    <location>
        <begin position="214"/>
        <end position="226"/>
    </location>
</feature>
<dbReference type="InterPro" id="IPR032843">
    <property type="entry name" value="Jiv"/>
</dbReference>
<feature type="compositionally biased region" description="Basic and acidic residues" evidence="1">
    <location>
        <begin position="85"/>
        <end position="98"/>
    </location>
</feature>
<reference evidence="4" key="1">
    <citation type="thesis" date="2021" institute="BYU ScholarsArchive" country="Provo, UT, USA">
        <title>Applications of and Algorithms for Genome Assembly and Genomic Analyses with an Emphasis on Marine Teleosts.</title>
        <authorList>
            <person name="Pickett B.D."/>
        </authorList>
    </citation>
    <scope>NUCLEOTIDE SEQUENCE</scope>
    <source>
        <strain evidence="4">HI-2016</strain>
    </source>
</reference>
<dbReference type="Pfam" id="PF00226">
    <property type="entry name" value="DnaJ"/>
    <property type="match status" value="1"/>
</dbReference>
<feature type="region of interest" description="Disordered" evidence="1">
    <location>
        <begin position="121"/>
        <end position="276"/>
    </location>
</feature>
<feature type="domain" description="J" evidence="3">
    <location>
        <begin position="469"/>
        <end position="533"/>
    </location>
</feature>
<keyword evidence="2" id="KW-0472">Membrane</keyword>
<dbReference type="InterPro" id="IPR001623">
    <property type="entry name" value="DnaJ_domain"/>
</dbReference>
<feature type="compositionally biased region" description="Basic residues" evidence="1">
    <location>
        <begin position="746"/>
        <end position="759"/>
    </location>
</feature>
<feature type="compositionally biased region" description="Basic and acidic residues" evidence="1">
    <location>
        <begin position="735"/>
        <end position="745"/>
    </location>
</feature>
<feature type="region of interest" description="Disordered" evidence="1">
    <location>
        <begin position="1"/>
        <end position="103"/>
    </location>
</feature>
<feature type="compositionally biased region" description="Low complexity" evidence="1">
    <location>
        <begin position="131"/>
        <end position="141"/>
    </location>
</feature>
<dbReference type="PANTHER" id="PTHR44665">
    <property type="entry name" value="DNAJ HOMOLOG SUBFAMILY C MEMBER 14"/>
    <property type="match status" value="1"/>
</dbReference>
<feature type="region of interest" description="Disordered" evidence="1">
    <location>
        <begin position="645"/>
        <end position="759"/>
    </location>
</feature>
<dbReference type="Pfam" id="PF14901">
    <property type="entry name" value="Jiv90"/>
    <property type="match status" value="1"/>
</dbReference>
<protein>
    <recommendedName>
        <fullName evidence="3">J domain-containing protein</fullName>
    </recommendedName>
</protein>
<gene>
    <name evidence="4" type="ORF">JZ751_018051</name>
</gene>
<evidence type="ECO:0000259" key="3">
    <source>
        <dbReference type="PROSITE" id="PS50076"/>
    </source>
</evidence>
<accession>A0A8T2PQ19</accession>
<feature type="compositionally biased region" description="Pro residues" evidence="1">
    <location>
        <begin position="700"/>
        <end position="721"/>
    </location>
</feature>
<dbReference type="InterPro" id="IPR052317">
    <property type="entry name" value="Viral_replicn-host_int_reg"/>
</dbReference>
<dbReference type="AlphaFoldDB" id="A0A8T2PQ19"/>
<dbReference type="CDD" id="cd06257">
    <property type="entry name" value="DnaJ"/>
    <property type="match status" value="1"/>
</dbReference>
<feature type="compositionally biased region" description="Basic residues" evidence="1">
    <location>
        <begin position="255"/>
        <end position="272"/>
    </location>
</feature>
<dbReference type="SMART" id="SM00271">
    <property type="entry name" value="DnaJ"/>
    <property type="match status" value="1"/>
</dbReference>
<feature type="compositionally biased region" description="Acidic residues" evidence="1">
    <location>
        <begin position="194"/>
        <end position="213"/>
    </location>
</feature>
<dbReference type="InterPro" id="IPR036869">
    <property type="entry name" value="J_dom_sf"/>
</dbReference>
<evidence type="ECO:0000256" key="2">
    <source>
        <dbReference type="SAM" id="Phobius"/>
    </source>
</evidence>
<feature type="transmembrane region" description="Helical" evidence="2">
    <location>
        <begin position="373"/>
        <end position="398"/>
    </location>
</feature>
<dbReference type="PANTHER" id="PTHR44665:SF1">
    <property type="entry name" value="DNAJ HOMOLOG SUBFAMILY C MEMBER 14"/>
    <property type="match status" value="1"/>
</dbReference>